<accession>A0A0D1XMA1</accession>
<evidence type="ECO:0000313" key="5">
    <source>
        <dbReference type="Proteomes" id="UP000037269"/>
    </source>
</evidence>
<dbReference type="CDD" id="cd00586">
    <property type="entry name" value="4HBT"/>
    <property type="match status" value="1"/>
</dbReference>
<evidence type="ECO:0000256" key="2">
    <source>
        <dbReference type="ARBA" id="ARBA00022801"/>
    </source>
</evidence>
<dbReference type="InterPro" id="IPR006684">
    <property type="entry name" value="YbgC/YbaW"/>
</dbReference>
<dbReference type="InterPro" id="IPR029069">
    <property type="entry name" value="HotDog_dom_sf"/>
</dbReference>
<dbReference type="PANTHER" id="PTHR31793:SF27">
    <property type="entry name" value="NOVEL THIOESTERASE SUPERFAMILY DOMAIN AND SAPOSIN A-TYPE DOMAIN CONTAINING PROTEIN (0610012H03RIK)"/>
    <property type="match status" value="1"/>
</dbReference>
<evidence type="ECO:0000313" key="3">
    <source>
        <dbReference type="EMBL" id="KON95019.1"/>
    </source>
</evidence>
<keyword evidence="2 4" id="KW-0378">Hydrolase</keyword>
<dbReference type="EMBL" id="FNED01000056">
    <property type="protein sequence ID" value="SDK45007.1"/>
    <property type="molecule type" value="Genomic_DNA"/>
</dbReference>
<dbReference type="GO" id="GO:0047617">
    <property type="term" value="F:fatty acyl-CoA hydrolase activity"/>
    <property type="evidence" value="ECO:0007669"/>
    <property type="project" value="TreeGrafter"/>
</dbReference>
<reference evidence="3 5" key="1">
    <citation type="submission" date="2015-07" db="EMBL/GenBank/DDBJ databases">
        <title>Fjat-14205 dsm 2895.</title>
        <authorList>
            <person name="Liu B."/>
            <person name="Wang J."/>
            <person name="Zhu Y."/>
            <person name="Liu G."/>
            <person name="Chen Q."/>
            <person name="Chen Z."/>
            <person name="Lan J."/>
            <person name="Che J."/>
            <person name="Ge C."/>
            <person name="Shi H."/>
            <person name="Pan Z."/>
            <person name="Liu X."/>
        </authorList>
    </citation>
    <scope>NUCLEOTIDE SEQUENCE [LARGE SCALE GENOMIC DNA]</scope>
    <source>
        <strain evidence="3 5">DSM 2895</strain>
    </source>
</reference>
<dbReference type="STRING" id="47500.AF333_05505"/>
<dbReference type="Proteomes" id="UP000037269">
    <property type="component" value="Unassembled WGS sequence"/>
</dbReference>
<gene>
    <name evidence="3" type="ORF">AF333_05505</name>
    <name evidence="4" type="ORF">SAMN04487909_15613</name>
</gene>
<reference evidence="4 6" key="2">
    <citation type="submission" date="2016-10" db="EMBL/GenBank/DDBJ databases">
        <authorList>
            <person name="de Groot N.N."/>
        </authorList>
    </citation>
    <scope>NUCLEOTIDE SEQUENCE [LARGE SCALE GENOMIC DNA]</scope>
    <source>
        <strain evidence="4 6">DSM 2895</strain>
    </source>
</reference>
<dbReference type="PATRIC" id="fig|47500.8.peg.230"/>
<evidence type="ECO:0000256" key="1">
    <source>
        <dbReference type="ARBA" id="ARBA00005953"/>
    </source>
</evidence>
<protein>
    <submittedName>
        <fullName evidence="4">Acyl-CoA thioester hydrolase</fullName>
    </submittedName>
</protein>
<dbReference type="Proteomes" id="UP000182836">
    <property type="component" value="Unassembled WGS sequence"/>
</dbReference>
<dbReference type="SUPFAM" id="SSF54637">
    <property type="entry name" value="Thioesterase/thiol ester dehydrase-isomerase"/>
    <property type="match status" value="1"/>
</dbReference>
<dbReference type="PANTHER" id="PTHR31793">
    <property type="entry name" value="4-HYDROXYBENZOYL-COA THIOESTERASE FAMILY MEMBER"/>
    <property type="match status" value="1"/>
</dbReference>
<dbReference type="GeneID" id="42304662"/>
<keyword evidence="5" id="KW-1185">Reference proteome</keyword>
<dbReference type="InterPro" id="IPR050563">
    <property type="entry name" value="4-hydroxybenzoyl-CoA_TE"/>
</dbReference>
<dbReference type="AlphaFoldDB" id="A0A0D1XMA1"/>
<organism evidence="3 5">
    <name type="scientific">Aneurinibacillus migulanus</name>
    <name type="common">Bacillus migulanus</name>
    <dbReference type="NCBI Taxonomy" id="47500"/>
    <lineage>
        <taxon>Bacteria</taxon>
        <taxon>Bacillati</taxon>
        <taxon>Bacillota</taxon>
        <taxon>Bacilli</taxon>
        <taxon>Bacillales</taxon>
        <taxon>Paenibacillaceae</taxon>
        <taxon>Aneurinibacillus group</taxon>
        <taxon>Aneurinibacillus</taxon>
    </lineage>
</organism>
<evidence type="ECO:0000313" key="6">
    <source>
        <dbReference type="Proteomes" id="UP000182836"/>
    </source>
</evidence>
<evidence type="ECO:0000313" key="4">
    <source>
        <dbReference type="EMBL" id="SDK45007.1"/>
    </source>
</evidence>
<dbReference type="PIRSF" id="PIRSF003230">
    <property type="entry name" value="YbgC"/>
    <property type="match status" value="1"/>
</dbReference>
<dbReference type="Pfam" id="PF13279">
    <property type="entry name" value="4HBT_2"/>
    <property type="match status" value="1"/>
</dbReference>
<dbReference type="Gene3D" id="3.10.129.10">
    <property type="entry name" value="Hotdog Thioesterase"/>
    <property type="match status" value="1"/>
</dbReference>
<dbReference type="EMBL" id="LGUG01000004">
    <property type="protein sequence ID" value="KON95019.1"/>
    <property type="molecule type" value="Genomic_DNA"/>
</dbReference>
<sequence length="158" mass="18112">MARADYIQPNLEEWLAAFHFSTDITIRYCETDMSGHVNNTSHLIYFEQGRVEYFDQLGLGESALSHDGEVMVVAADITCHYHSEAFFREKLKLGVRIARLGNSSLDLEYCLLAVEKNRLVATGRGTIVLVDRKTRRNVSIPKNVRENIIAFEQMEMIR</sequence>
<dbReference type="OrthoDB" id="9799036at2"/>
<name>A0A0D1XMA1_ANEMI</name>
<comment type="similarity">
    <text evidence="1">Belongs to the 4-hydroxybenzoyl-CoA thioesterase family.</text>
</comment>
<proteinExistence type="inferred from homology"/>
<dbReference type="RefSeq" id="WP_043066287.1">
    <property type="nucleotide sequence ID" value="NZ_BJOA01000259.1"/>
</dbReference>